<reference evidence="2 3" key="1">
    <citation type="journal article" date="2024" name="IMA Fungus">
        <title>IMA Genome - F19 : A genome assembly and annotation guide to empower mycologists, including annotated draft genome sequences of Ceratocystis pirilliformis, Diaporthe australafricana, Fusarium ophioides, Paecilomyces lecythidis, and Sporothrix stenoceras.</title>
        <authorList>
            <person name="Aylward J."/>
            <person name="Wilson A.M."/>
            <person name="Visagie C.M."/>
            <person name="Spraker J."/>
            <person name="Barnes I."/>
            <person name="Buitendag C."/>
            <person name="Ceriani C."/>
            <person name="Del Mar Angel L."/>
            <person name="du Plessis D."/>
            <person name="Fuchs T."/>
            <person name="Gasser K."/>
            <person name="Kramer D."/>
            <person name="Li W."/>
            <person name="Munsamy K."/>
            <person name="Piso A."/>
            <person name="Price J.L."/>
            <person name="Sonnekus B."/>
            <person name="Thomas C."/>
            <person name="van der Nest A."/>
            <person name="van Dijk A."/>
            <person name="van Heerden A."/>
            <person name="van Vuuren N."/>
            <person name="Yilmaz N."/>
            <person name="Duong T.A."/>
            <person name="van der Merwe N.A."/>
            <person name="Wingfield M.J."/>
            <person name="Wingfield B.D."/>
        </authorList>
    </citation>
    <scope>NUCLEOTIDE SEQUENCE [LARGE SCALE GENOMIC DNA]</scope>
    <source>
        <strain evidence="2 3">CMW 18300</strain>
    </source>
</reference>
<organism evidence="2 3">
    <name type="scientific">Diaporthe australafricana</name>
    <dbReference type="NCBI Taxonomy" id="127596"/>
    <lineage>
        <taxon>Eukaryota</taxon>
        <taxon>Fungi</taxon>
        <taxon>Dikarya</taxon>
        <taxon>Ascomycota</taxon>
        <taxon>Pezizomycotina</taxon>
        <taxon>Sordariomycetes</taxon>
        <taxon>Sordariomycetidae</taxon>
        <taxon>Diaporthales</taxon>
        <taxon>Diaporthaceae</taxon>
        <taxon>Diaporthe</taxon>
    </lineage>
</organism>
<evidence type="ECO:0000313" key="3">
    <source>
        <dbReference type="Proteomes" id="UP001583177"/>
    </source>
</evidence>
<evidence type="ECO:0000256" key="1">
    <source>
        <dbReference type="SAM" id="MobiDB-lite"/>
    </source>
</evidence>
<keyword evidence="3" id="KW-1185">Reference proteome</keyword>
<gene>
    <name evidence="2" type="ORF">Daus18300_012421</name>
</gene>
<accession>A0ABR3W2T0</accession>
<dbReference type="Proteomes" id="UP001583177">
    <property type="component" value="Unassembled WGS sequence"/>
</dbReference>
<protein>
    <submittedName>
        <fullName evidence="2">Uncharacterized protein</fullName>
    </submittedName>
</protein>
<proteinExistence type="predicted"/>
<dbReference type="EMBL" id="JAWRVE010000168">
    <property type="protein sequence ID" value="KAL1851736.1"/>
    <property type="molecule type" value="Genomic_DNA"/>
</dbReference>
<comment type="caution">
    <text evidence="2">The sequence shown here is derived from an EMBL/GenBank/DDBJ whole genome shotgun (WGS) entry which is preliminary data.</text>
</comment>
<name>A0ABR3W2T0_9PEZI</name>
<evidence type="ECO:0000313" key="2">
    <source>
        <dbReference type="EMBL" id="KAL1851736.1"/>
    </source>
</evidence>
<feature type="compositionally biased region" description="Polar residues" evidence="1">
    <location>
        <begin position="20"/>
        <end position="29"/>
    </location>
</feature>
<sequence>MSTNAIPLETLASSARLRRTATSNINPDTATDALHSGSAPLPDAHPPDNVNPTQSSQEVVRVPSSLLHREARESAGSQPAPIPSHRTHWWRRHDTDDYWVSVGWAEEQCIAHRHH</sequence>
<feature type="region of interest" description="Disordered" evidence="1">
    <location>
        <begin position="20"/>
        <end position="57"/>
    </location>
</feature>